<gene>
    <name evidence="5" type="primary">LOC113792186</name>
</gene>
<dbReference type="Proteomes" id="UP000515146">
    <property type="component" value="Unplaced"/>
</dbReference>
<dbReference type="PANTHER" id="PTHR13000:SF0">
    <property type="entry name" value="NUCLEOPORIN P54"/>
    <property type="match status" value="1"/>
</dbReference>
<keyword evidence="3" id="KW-0539">Nucleus</keyword>
<keyword evidence="2" id="KW-0813">Transport</keyword>
<dbReference type="KEGG" id="dpte:113792186"/>
<dbReference type="AlphaFoldDB" id="A0A6P6XY85"/>
<evidence type="ECO:0000256" key="3">
    <source>
        <dbReference type="ARBA" id="ARBA00023242"/>
    </source>
</evidence>
<dbReference type="GO" id="GO:0036228">
    <property type="term" value="P:protein localization to nuclear inner membrane"/>
    <property type="evidence" value="ECO:0007669"/>
    <property type="project" value="TreeGrafter"/>
</dbReference>
<evidence type="ECO:0000256" key="2">
    <source>
        <dbReference type="ARBA" id="ARBA00022448"/>
    </source>
</evidence>
<evidence type="ECO:0000313" key="4">
    <source>
        <dbReference type="Proteomes" id="UP000515146"/>
    </source>
</evidence>
<dbReference type="RefSeq" id="XP_027197891.1">
    <property type="nucleotide sequence ID" value="XM_027342090.1"/>
</dbReference>
<evidence type="ECO:0000313" key="5">
    <source>
        <dbReference type="RefSeq" id="XP_027197891.1"/>
    </source>
</evidence>
<protein>
    <submittedName>
        <fullName evidence="5">Nuclear pore complex protein Nup54-like</fullName>
    </submittedName>
</protein>
<dbReference type="Gene3D" id="1.20.5.490">
    <property type="entry name" value="Single helix bin"/>
    <property type="match status" value="1"/>
</dbReference>
<dbReference type="InterPro" id="IPR025712">
    <property type="entry name" value="Nup54_alpha-helical_dom"/>
</dbReference>
<dbReference type="PANTHER" id="PTHR13000">
    <property type="entry name" value="NUCLEOPORIN P54"/>
    <property type="match status" value="1"/>
</dbReference>
<dbReference type="InterPro" id="IPR024864">
    <property type="entry name" value="Nup54/Nup57/Nup44"/>
</dbReference>
<dbReference type="OrthoDB" id="6162375at2759"/>
<accession>A0A6P6XY85</accession>
<organism evidence="4 5">
    <name type="scientific">Dermatophagoides pteronyssinus</name>
    <name type="common">European house dust mite</name>
    <dbReference type="NCBI Taxonomy" id="6956"/>
    <lineage>
        <taxon>Eukaryota</taxon>
        <taxon>Metazoa</taxon>
        <taxon>Ecdysozoa</taxon>
        <taxon>Arthropoda</taxon>
        <taxon>Chelicerata</taxon>
        <taxon>Arachnida</taxon>
        <taxon>Acari</taxon>
        <taxon>Acariformes</taxon>
        <taxon>Sarcoptiformes</taxon>
        <taxon>Astigmata</taxon>
        <taxon>Psoroptidia</taxon>
        <taxon>Analgoidea</taxon>
        <taxon>Pyroglyphidae</taxon>
        <taxon>Dermatophagoidinae</taxon>
        <taxon>Dermatophagoides</taxon>
    </lineage>
</organism>
<dbReference type="GO" id="GO:0006999">
    <property type="term" value="P:nuclear pore organization"/>
    <property type="evidence" value="ECO:0007669"/>
    <property type="project" value="TreeGrafter"/>
</dbReference>
<comment type="subcellular location">
    <subcellularLocation>
        <location evidence="1">Nucleus</location>
    </subcellularLocation>
</comment>
<dbReference type="GO" id="GO:0044613">
    <property type="term" value="C:nuclear pore central transport channel"/>
    <property type="evidence" value="ECO:0007669"/>
    <property type="project" value="TreeGrafter"/>
</dbReference>
<dbReference type="Gene3D" id="1.20.5.170">
    <property type="match status" value="1"/>
</dbReference>
<name>A0A6P6XY85_DERPT</name>
<dbReference type="OMA" id="RCALDHI"/>
<keyword evidence="4" id="KW-1185">Reference proteome</keyword>
<reference evidence="5" key="1">
    <citation type="submission" date="2025-08" db="UniProtKB">
        <authorList>
            <consortium name="RefSeq"/>
        </authorList>
    </citation>
    <scope>IDENTIFICATION</scope>
    <source>
        <strain evidence="5">Airmid</strain>
    </source>
</reference>
<dbReference type="InParanoid" id="A0A6P6XY85"/>
<dbReference type="GO" id="GO:0006607">
    <property type="term" value="P:NLS-bearing protein import into nucleus"/>
    <property type="evidence" value="ECO:0007669"/>
    <property type="project" value="TreeGrafter"/>
</dbReference>
<proteinExistence type="predicted"/>
<dbReference type="FunCoup" id="A0A6P6XY85">
    <property type="interactions" value="2142"/>
</dbReference>
<dbReference type="GO" id="GO:0017056">
    <property type="term" value="F:structural constituent of nuclear pore"/>
    <property type="evidence" value="ECO:0007669"/>
    <property type="project" value="TreeGrafter"/>
</dbReference>
<evidence type="ECO:0000256" key="1">
    <source>
        <dbReference type="ARBA" id="ARBA00004123"/>
    </source>
</evidence>
<sequence length="417" mass="49260">MAQSNFSSGNFNFATNPGMNMQQQFQQQQQQQQLQQQQQQQMQQQQQQNVPLTSLFMPKIFNDERDNIIGLFNQIQAFWGTGKAYYSAFNIPYELNETDSFNRFKTISYSEEKNLEEKLFFLIRYNDEQQLRTNLVQYEQNFKQIIGQNHQVKLELKTILPDNKALIAIMVTENISGKMIPDIQLRNHFNQPQSKQQLNQIFIDSFIEIIFTSLSKQEIEAYLSVPPKGIDERIWEQAKLENPDPQRFIPVPLIGFKALNHRFKLQEKEIHQQQLRLKQMMDNVSTLESNISQFKAKFEECRRKHDNLSFRVLRKMISQEVQRKRTMPIQAEEDKLRADLEAIQAELNVPTKFQGCLNELMSQLRQMQCQNPLISKISFDKSSINEYQQFLNEENRGIMSLVEILKKDIQDIKKFLG</sequence>
<dbReference type="Pfam" id="PF13874">
    <property type="entry name" value="Nup54"/>
    <property type="match status" value="1"/>
</dbReference>